<evidence type="ECO:0000313" key="2">
    <source>
        <dbReference type="Proteomes" id="UP000625568"/>
    </source>
</evidence>
<dbReference type="GeneID" id="93130884"/>
<gene>
    <name evidence="1" type="ORF">I6K02_28515</name>
</gene>
<dbReference type="Proteomes" id="UP000625568">
    <property type="component" value="Chromosome 3"/>
</dbReference>
<name>A0A892IDA1_9BURK</name>
<dbReference type="AlphaFoldDB" id="A0A892IDA1"/>
<dbReference type="EMBL" id="CP069484">
    <property type="protein sequence ID" value="QRO81055.1"/>
    <property type="molecule type" value="Genomic_DNA"/>
</dbReference>
<evidence type="ECO:0000313" key="1">
    <source>
        <dbReference type="EMBL" id="QRO81055.1"/>
    </source>
</evidence>
<accession>A0A892IDA1</accession>
<sequence>MKPLLFKNAMSAASGGQRAHEVARFDVPCAHASAGADHAAILCANAQRLRERFRGERLRPSMRLRILHAQKRITPPR</sequence>
<keyword evidence="2" id="KW-1185">Reference proteome</keyword>
<reference evidence="1 2" key="1">
    <citation type="submission" date="2021-02" db="EMBL/GenBank/DDBJ databases">
        <title>FDA dAtabase for Regulatory Grade micrObial Sequences (FDA-ARGOS): Supporting development and validation of Infectious Disease Dx tests.</title>
        <authorList>
            <person name="Minogue T."/>
            <person name="Wolcott M."/>
            <person name="Wasieloski L."/>
            <person name="Aguilar W."/>
            <person name="Moore D."/>
            <person name="Jaissle J."/>
            <person name="Tallon L."/>
            <person name="Sadzewicz L."/>
            <person name="Zhao X."/>
            <person name="Boylan J."/>
            <person name="Ott S."/>
            <person name="Bowen H."/>
            <person name="Vavikolanu K."/>
            <person name="Mehta A."/>
            <person name="Aluvathingal J."/>
            <person name="Nadendla S."/>
            <person name="Yan Y."/>
            <person name="Sichtig H."/>
        </authorList>
    </citation>
    <scope>NUCLEOTIDE SEQUENCE [LARGE SCALE GENOMIC DNA]</scope>
    <source>
        <strain evidence="1 2">FDAARGOS_1272</strain>
    </source>
</reference>
<proteinExistence type="predicted"/>
<organism evidence="1 2">
    <name type="scientific">Burkholderia dolosa</name>
    <dbReference type="NCBI Taxonomy" id="152500"/>
    <lineage>
        <taxon>Bacteria</taxon>
        <taxon>Pseudomonadati</taxon>
        <taxon>Pseudomonadota</taxon>
        <taxon>Betaproteobacteria</taxon>
        <taxon>Burkholderiales</taxon>
        <taxon>Burkholderiaceae</taxon>
        <taxon>Burkholderia</taxon>
        <taxon>Burkholderia cepacia complex</taxon>
    </lineage>
</organism>
<dbReference type="RefSeq" id="WP_046377155.1">
    <property type="nucleotide sequence ID" value="NZ_CABVPR010000008.1"/>
</dbReference>
<protein>
    <submittedName>
        <fullName evidence="1">Uncharacterized protein</fullName>
    </submittedName>
</protein>